<dbReference type="Proteomes" id="UP000526307">
    <property type="component" value="Unassembled WGS sequence"/>
</dbReference>
<reference evidence="10 11" key="1">
    <citation type="submission" date="2020-06" db="EMBL/GenBank/DDBJ databases">
        <title>Mogibacterium timidum strain W9173 genomic sequence.</title>
        <authorList>
            <person name="Wade W.G."/>
            <person name="Johnston C.D."/>
            <person name="Chen T."/>
            <person name="Dewhirst F.E."/>
        </authorList>
    </citation>
    <scope>NUCLEOTIDE SEQUENCE [LARGE SCALE GENOMIC DNA]</scope>
    <source>
        <strain evidence="10 11">W9173</strain>
    </source>
</reference>
<keyword evidence="11" id="KW-1185">Reference proteome</keyword>
<dbReference type="GO" id="GO:0016787">
    <property type="term" value="F:hydrolase activity"/>
    <property type="evidence" value="ECO:0007669"/>
    <property type="project" value="UniProtKB-KW"/>
</dbReference>
<evidence type="ECO:0000259" key="9">
    <source>
        <dbReference type="Pfam" id="PF03787"/>
    </source>
</evidence>
<dbReference type="AlphaFoldDB" id="A0A7Y8VS01"/>
<evidence type="ECO:0000313" key="10">
    <source>
        <dbReference type="EMBL" id="NWO23579.1"/>
    </source>
</evidence>
<dbReference type="PANTHER" id="PTHR35579">
    <property type="entry name" value="CRISPR SYSTEM CMS ENDORIBONUCLEASE CSM3"/>
    <property type="match status" value="1"/>
</dbReference>
<keyword evidence="3" id="KW-0540">Nuclease</keyword>
<dbReference type="PANTHER" id="PTHR35579:SF3">
    <property type="entry name" value="CRISPR SYSTEM CMS ENDORIBONUCLEASE CSM3"/>
    <property type="match status" value="1"/>
</dbReference>
<comment type="similarity">
    <text evidence="1">Belongs to the CRISPR-associated Csm3 family.</text>
</comment>
<dbReference type="Pfam" id="PF03787">
    <property type="entry name" value="RAMPs"/>
    <property type="match status" value="1"/>
</dbReference>
<dbReference type="InterPro" id="IPR013412">
    <property type="entry name" value="CRISPR-assoc_RAMP_Csm3"/>
</dbReference>
<dbReference type="InterPro" id="IPR005537">
    <property type="entry name" value="RAMP_III_fam"/>
</dbReference>
<evidence type="ECO:0000256" key="6">
    <source>
        <dbReference type="ARBA" id="ARBA00022884"/>
    </source>
</evidence>
<dbReference type="GO" id="GO:0003723">
    <property type="term" value="F:RNA binding"/>
    <property type="evidence" value="ECO:0007669"/>
    <property type="project" value="UniProtKB-KW"/>
</dbReference>
<dbReference type="InterPro" id="IPR052216">
    <property type="entry name" value="CRISPR_Csm3_endoribonuclease"/>
</dbReference>
<evidence type="ECO:0000256" key="3">
    <source>
        <dbReference type="ARBA" id="ARBA00022722"/>
    </source>
</evidence>
<sequence>MYSKIEITGVITVETGMHIGASDGFAVIGAIDSPVAKDLLSRKPYIPGSTLKGKIRSLVAKAYNENEILPKHEDQDDRVTRLFGTSKDKVKGGPSPSRVIFTDTILCNYEDLEAAGVADATETKEENTINPITAIANPRQIERVVRGAKFPLTIIYNVEREEELIEDMKTLALGIKLLEYDYIGGHGSRGYGRVSISDINTTCVIGDISEELTDKCKEVLEGK</sequence>
<keyword evidence="7" id="KW-0051">Antiviral defense</keyword>
<comment type="caution">
    <text evidence="10">The sequence shown here is derived from an EMBL/GenBank/DDBJ whole genome shotgun (WGS) entry which is preliminary data.</text>
</comment>
<evidence type="ECO:0000256" key="4">
    <source>
        <dbReference type="ARBA" id="ARBA00022759"/>
    </source>
</evidence>
<evidence type="ECO:0000256" key="1">
    <source>
        <dbReference type="ARBA" id="ARBA00006342"/>
    </source>
</evidence>
<dbReference type="RefSeq" id="WP_178978596.1">
    <property type="nucleotide sequence ID" value="NZ_CAUTAN010000022.1"/>
</dbReference>
<keyword evidence="5" id="KW-0378">Hydrolase</keyword>
<evidence type="ECO:0000256" key="2">
    <source>
        <dbReference type="ARBA" id="ARBA00022150"/>
    </source>
</evidence>
<dbReference type="GO" id="GO:0004519">
    <property type="term" value="F:endonuclease activity"/>
    <property type="evidence" value="ECO:0007669"/>
    <property type="project" value="UniProtKB-KW"/>
</dbReference>
<evidence type="ECO:0000313" key="11">
    <source>
        <dbReference type="Proteomes" id="UP000526307"/>
    </source>
</evidence>
<accession>A0A7Y8VS01</accession>
<organism evidence="10 11">
    <name type="scientific">Mogibacterium timidum</name>
    <dbReference type="NCBI Taxonomy" id="35519"/>
    <lineage>
        <taxon>Bacteria</taxon>
        <taxon>Bacillati</taxon>
        <taxon>Bacillota</taxon>
        <taxon>Clostridia</taxon>
        <taxon>Peptostreptococcales</taxon>
        <taxon>Anaerovoracaceae</taxon>
        <taxon>Mogibacterium</taxon>
    </lineage>
</organism>
<evidence type="ECO:0000256" key="5">
    <source>
        <dbReference type="ARBA" id="ARBA00022801"/>
    </source>
</evidence>
<name>A0A7Y8VS01_9FIRM</name>
<dbReference type="NCBIfam" id="TIGR02582">
    <property type="entry name" value="cas7_TM1809"/>
    <property type="match status" value="1"/>
</dbReference>
<evidence type="ECO:0000256" key="7">
    <source>
        <dbReference type="ARBA" id="ARBA00023118"/>
    </source>
</evidence>
<proteinExistence type="inferred from homology"/>
<gene>
    <name evidence="10" type="primary">csm3</name>
    <name evidence="10" type="ORF">HW270_05820</name>
</gene>
<feature type="domain" description="CRISPR type III-associated protein" evidence="9">
    <location>
        <begin position="11"/>
        <end position="195"/>
    </location>
</feature>
<keyword evidence="4" id="KW-0255">Endonuclease</keyword>
<keyword evidence="6" id="KW-0694">RNA-binding</keyword>
<evidence type="ECO:0000256" key="8">
    <source>
        <dbReference type="ARBA" id="ARBA00033183"/>
    </source>
</evidence>
<dbReference type="GO" id="GO:0051607">
    <property type="term" value="P:defense response to virus"/>
    <property type="evidence" value="ECO:0007669"/>
    <property type="project" value="UniProtKB-KW"/>
</dbReference>
<dbReference type="EMBL" id="JABXYR010000002">
    <property type="protein sequence ID" value="NWO23579.1"/>
    <property type="molecule type" value="Genomic_DNA"/>
</dbReference>
<protein>
    <recommendedName>
        <fullName evidence="2">CRISPR system Cms endoribonuclease Csm3</fullName>
    </recommendedName>
    <alternativeName>
        <fullName evidence="8">CRISPR type III A-associated RAMP protein Csm3</fullName>
    </alternativeName>
</protein>